<dbReference type="SUPFAM" id="SSF141868">
    <property type="entry name" value="EAL domain-like"/>
    <property type="match status" value="1"/>
</dbReference>
<dbReference type="Pfam" id="PF00563">
    <property type="entry name" value="EAL"/>
    <property type="match status" value="1"/>
</dbReference>
<feature type="domain" description="EAL" evidence="1">
    <location>
        <begin position="1"/>
        <end position="115"/>
    </location>
</feature>
<dbReference type="Proteomes" id="UP001549031">
    <property type="component" value="Unassembled WGS sequence"/>
</dbReference>
<protein>
    <submittedName>
        <fullName evidence="2">EAL domain-containing protein (Putative c-di-GMP-specific phosphodiesterase class I)</fullName>
    </submittedName>
</protein>
<dbReference type="PROSITE" id="PS50883">
    <property type="entry name" value="EAL"/>
    <property type="match status" value="1"/>
</dbReference>
<dbReference type="PANTHER" id="PTHR33121:SF19">
    <property type="entry name" value="CYCLIC DI-GMP PHOSPHODIESTERASE PA2567"/>
    <property type="match status" value="1"/>
</dbReference>
<keyword evidence="3" id="KW-1185">Reference proteome</keyword>
<name>A0ABV2H0B2_9HYPH</name>
<gene>
    <name evidence="2" type="ORF">ABID21_000069</name>
</gene>
<dbReference type="Gene3D" id="3.20.20.450">
    <property type="entry name" value="EAL domain"/>
    <property type="match status" value="1"/>
</dbReference>
<organism evidence="2 3">
    <name type="scientific">Pseudorhizobium tarimense</name>
    <dbReference type="NCBI Taxonomy" id="1079109"/>
    <lineage>
        <taxon>Bacteria</taxon>
        <taxon>Pseudomonadati</taxon>
        <taxon>Pseudomonadota</taxon>
        <taxon>Alphaproteobacteria</taxon>
        <taxon>Hyphomicrobiales</taxon>
        <taxon>Rhizobiaceae</taxon>
        <taxon>Rhizobium/Agrobacterium group</taxon>
        <taxon>Pseudorhizobium</taxon>
    </lineage>
</organism>
<dbReference type="RefSeq" id="WP_247242036.1">
    <property type="nucleotide sequence ID" value="NZ_JALJRA010000001.1"/>
</dbReference>
<dbReference type="InterPro" id="IPR001633">
    <property type="entry name" value="EAL_dom"/>
</dbReference>
<proteinExistence type="predicted"/>
<evidence type="ECO:0000313" key="3">
    <source>
        <dbReference type="Proteomes" id="UP001549031"/>
    </source>
</evidence>
<dbReference type="PANTHER" id="PTHR33121">
    <property type="entry name" value="CYCLIC DI-GMP PHOSPHODIESTERASE PDEF"/>
    <property type="match status" value="1"/>
</dbReference>
<evidence type="ECO:0000259" key="1">
    <source>
        <dbReference type="PROSITE" id="PS50883"/>
    </source>
</evidence>
<dbReference type="EMBL" id="JBEPLJ010000001">
    <property type="protein sequence ID" value="MET3583977.1"/>
    <property type="molecule type" value="Genomic_DNA"/>
</dbReference>
<dbReference type="CDD" id="cd01948">
    <property type="entry name" value="EAL"/>
    <property type="match status" value="1"/>
</dbReference>
<accession>A0ABV2H0B2</accession>
<sequence length="115" mass="13087">MLAKLDRLVESGIGLGIDDFGKGYSSLSYLQRLPVSVVKIDRSFIRALGDGYREQKLVHSMIKLSREMDYRVVAEGIEMPEAADLCASWAATRDRAIFMRAPWSWRISTRCWETA</sequence>
<comment type="caution">
    <text evidence="2">The sequence shown here is derived from an EMBL/GenBank/DDBJ whole genome shotgun (WGS) entry which is preliminary data.</text>
</comment>
<reference evidence="2 3" key="1">
    <citation type="submission" date="2024-06" db="EMBL/GenBank/DDBJ databases">
        <title>Genomic Encyclopedia of Type Strains, Phase IV (KMG-IV): sequencing the most valuable type-strain genomes for metagenomic binning, comparative biology and taxonomic classification.</title>
        <authorList>
            <person name="Goeker M."/>
        </authorList>
    </citation>
    <scope>NUCLEOTIDE SEQUENCE [LARGE SCALE GENOMIC DNA]</scope>
    <source>
        <strain evidence="2 3">DSM 105042</strain>
    </source>
</reference>
<dbReference type="InterPro" id="IPR035919">
    <property type="entry name" value="EAL_sf"/>
</dbReference>
<evidence type="ECO:0000313" key="2">
    <source>
        <dbReference type="EMBL" id="MET3583977.1"/>
    </source>
</evidence>
<dbReference type="InterPro" id="IPR050706">
    <property type="entry name" value="Cyclic-di-GMP_PDE-like"/>
</dbReference>